<dbReference type="Gene3D" id="2.170.270.10">
    <property type="entry name" value="SET domain"/>
    <property type="match status" value="1"/>
</dbReference>
<organism evidence="1 2">
    <name type="scientific">Platanthera guangdongensis</name>
    <dbReference type="NCBI Taxonomy" id="2320717"/>
    <lineage>
        <taxon>Eukaryota</taxon>
        <taxon>Viridiplantae</taxon>
        <taxon>Streptophyta</taxon>
        <taxon>Embryophyta</taxon>
        <taxon>Tracheophyta</taxon>
        <taxon>Spermatophyta</taxon>
        <taxon>Magnoliopsida</taxon>
        <taxon>Liliopsida</taxon>
        <taxon>Asparagales</taxon>
        <taxon>Orchidaceae</taxon>
        <taxon>Orchidoideae</taxon>
        <taxon>Orchideae</taxon>
        <taxon>Orchidinae</taxon>
        <taxon>Platanthera</taxon>
    </lineage>
</organism>
<proteinExistence type="predicted"/>
<gene>
    <name evidence="1" type="primary">SUVR4</name>
    <name evidence="1" type="ORF">KSP40_PGU019058</name>
</gene>
<keyword evidence="2" id="KW-1185">Reference proteome</keyword>
<dbReference type="EMBL" id="JBBWWR010000019">
    <property type="protein sequence ID" value="KAK8942308.1"/>
    <property type="molecule type" value="Genomic_DNA"/>
</dbReference>
<evidence type="ECO:0000313" key="1">
    <source>
        <dbReference type="EMBL" id="KAK8942308.1"/>
    </source>
</evidence>
<dbReference type="SUPFAM" id="SSF82199">
    <property type="entry name" value="SET domain"/>
    <property type="match status" value="1"/>
</dbReference>
<reference evidence="1 2" key="1">
    <citation type="journal article" date="2022" name="Nat. Plants">
        <title>Genomes of leafy and leafless Platanthera orchids illuminate the evolution of mycoheterotrophy.</title>
        <authorList>
            <person name="Li M.H."/>
            <person name="Liu K.W."/>
            <person name="Li Z."/>
            <person name="Lu H.C."/>
            <person name="Ye Q.L."/>
            <person name="Zhang D."/>
            <person name="Wang J.Y."/>
            <person name="Li Y.F."/>
            <person name="Zhong Z.M."/>
            <person name="Liu X."/>
            <person name="Yu X."/>
            <person name="Liu D.K."/>
            <person name="Tu X.D."/>
            <person name="Liu B."/>
            <person name="Hao Y."/>
            <person name="Liao X.Y."/>
            <person name="Jiang Y.T."/>
            <person name="Sun W.H."/>
            <person name="Chen J."/>
            <person name="Chen Y.Q."/>
            <person name="Ai Y."/>
            <person name="Zhai J.W."/>
            <person name="Wu S.S."/>
            <person name="Zhou Z."/>
            <person name="Hsiao Y.Y."/>
            <person name="Wu W.L."/>
            <person name="Chen Y.Y."/>
            <person name="Lin Y.F."/>
            <person name="Hsu J.L."/>
            <person name="Li C.Y."/>
            <person name="Wang Z.W."/>
            <person name="Zhao X."/>
            <person name="Zhong W.Y."/>
            <person name="Ma X.K."/>
            <person name="Ma L."/>
            <person name="Huang J."/>
            <person name="Chen G.Z."/>
            <person name="Huang M.Z."/>
            <person name="Huang L."/>
            <person name="Peng D.H."/>
            <person name="Luo Y.B."/>
            <person name="Zou S.Q."/>
            <person name="Chen S.P."/>
            <person name="Lan S."/>
            <person name="Tsai W.C."/>
            <person name="Van de Peer Y."/>
            <person name="Liu Z.J."/>
        </authorList>
    </citation>
    <scope>NUCLEOTIDE SEQUENCE [LARGE SCALE GENOMIC DNA]</scope>
    <source>
        <strain evidence="1">Lor288</strain>
    </source>
</reference>
<sequence>MLLDVNWGAKEGLNEEGLCLDATVYGNIGRFVNHRYCAFLFFKWRALHSKKHICIIFNWIS</sequence>
<dbReference type="InterPro" id="IPR046341">
    <property type="entry name" value="SET_dom_sf"/>
</dbReference>
<name>A0ABR2LJJ0_9ASPA</name>
<evidence type="ECO:0000313" key="2">
    <source>
        <dbReference type="Proteomes" id="UP001412067"/>
    </source>
</evidence>
<comment type="caution">
    <text evidence="1">The sequence shown here is derived from an EMBL/GenBank/DDBJ whole genome shotgun (WGS) entry which is preliminary data.</text>
</comment>
<dbReference type="Proteomes" id="UP001412067">
    <property type="component" value="Unassembled WGS sequence"/>
</dbReference>
<protein>
    <submittedName>
        <fullName evidence="1">Histone-lysine N-methyltransferase SUVR4</fullName>
    </submittedName>
</protein>
<accession>A0ABR2LJJ0</accession>